<evidence type="ECO:0000313" key="2">
    <source>
        <dbReference type="EMBL" id="GES83954.1"/>
    </source>
</evidence>
<name>A0A8H3LEC4_9GLOM</name>
<keyword evidence="2" id="KW-0547">Nucleotide-binding</keyword>
<reference evidence="2" key="1">
    <citation type="submission" date="2019-10" db="EMBL/GenBank/DDBJ databases">
        <title>Conservation and host-specific expression of non-tandemly repeated heterogenous ribosome RNA gene in arbuscular mycorrhizal fungi.</title>
        <authorList>
            <person name="Maeda T."/>
            <person name="Kobayashi Y."/>
            <person name="Nakagawa T."/>
            <person name="Ezawa T."/>
            <person name="Yamaguchi K."/>
            <person name="Bino T."/>
            <person name="Nishimoto Y."/>
            <person name="Shigenobu S."/>
            <person name="Kawaguchi M."/>
        </authorList>
    </citation>
    <scope>NUCLEOTIDE SEQUENCE</scope>
    <source>
        <strain evidence="2">HR1</strain>
    </source>
</reference>
<gene>
    <name evidence="2" type="ORF">RCL2_001109500</name>
</gene>
<dbReference type="Pfam" id="PF18141">
    <property type="entry name" value="UPF1_1B_dom"/>
    <property type="match status" value="1"/>
</dbReference>
<evidence type="ECO:0000313" key="3">
    <source>
        <dbReference type="Proteomes" id="UP000615446"/>
    </source>
</evidence>
<dbReference type="GO" id="GO:0004386">
    <property type="term" value="F:helicase activity"/>
    <property type="evidence" value="ECO:0007669"/>
    <property type="project" value="UniProtKB-KW"/>
</dbReference>
<dbReference type="OrthoDB" id="6513042at2759"/>
<dbReference type="Gene3D" id="2.40.30.230">
    <property type="match status" value="1"/>
</dbReference>
<protein>
    <submittedName>
        <fullName evidence="2">ATP dependent helicase</fullName>
    </submittedName>
</protein>
<dbReference type="Proteomes" id="UP000615446">
    <property type="component" value="Unassembled WGS sequence"/>
</dbReference>
<accession>A0A8H3LEC4</accession>
<organism evidence="2 3">
    <name type="scientific">Rhizophagus clarus</name>
    <dbReference type="NCBI Taxonomy" id="94130"/>
    <lineage>
        <taxon>Eukaryota</taxon>
        <taxon>Fungi</taxon>
        <taxon>Fungi incertae sedis</taxon>
        <taxon>Mucoromycota</taxon>
        <taxon>Glomeromycotina</taxon>
        <taxon>Glomeromycetes</taxon>
        <taxon>Glomerales</taxon>
        <taxon>Glomeraceae</taxon>
        <taxon>Rhizophagus</taxon>
    </lineage>
</organism>
<dbReference type="EMBL" id="BLAL01000075">
    <property type="protein sequence ID" value="GES83954.1"/>
    <property type="molecule type" value="Genomic_DNA"/>
</dbReference>
<keyword evidence="2" id="KW-0347">Helicase</keyword>
<feature type="domain" description="UPF1" evidence="1">
    <location>
        <begin position="14"/>
        <end position="67"/>
    </location>
</feature>
<evidence type="ECO:0000259" key="1">
    <source>
        <dbReference type="Pfam" id="PF18141"/>
    </source>
</evidence>
<keyword evidence="2" id="KW-0378">Hydrolase</keyword>
<keyword evidence="2" id="KW-0067">ATP-binding</keyword>
<dbReference type="InterPro" id="IPR040812">
    <property type="entry name" value="UPF1_1B_dom"/>
</dbReference>
<proteinExistence type="predicted"/>
<sequence>METDYDKKLMKSQTQDDIVVRLTIGDELKLRFHGELRQSWEDVGHVIKIPNIPNNVSDEVGLESRRCDNTR</sequence>
<comment type="caution">
    <text evidence="2">The sequence shown here is derived from an EMBL/GenBank/DDBJ whole genome shotgun (WGS) entry which is preliminary data.</text>
</comment>
<dbReference type="AlphaFoldDB" id="A0A8H3LEC4"/>